<evidence type="ECO:0000256" key="3">
    <source>
        <dbReference type="ARBA" id="ARBA00015810"/>
    </source>
</evidence>
<accession>A0A916Y699</accession>
<reference evidence="14" key="2">
    <citation type="submission" date="2020-09" db="EMBL/GenBank/DDBJ databases">
        <authorList>
            <person name="Sun Q."/>
            <person name="Zhou Y."/>
        </authorList>
    </citation>
    <scope>NUCLEOTIDE SEQUENCE</scope>
    <source>
        <strain evidence="14">CGMCC 1.15493</strain>
    </source>
</reference>
<organism evidence="14 15">
    <name type="scientific">Aureimonas glaciei</name>
    <dbReference type="NCBI Taxonomy" id="1776957"/>
    <lineage>
        <taxon>Bacteria</taxon>
        <taxon>Pseudomonadati</taxon>
        <taxon>Pseudomonadota</taxon>
        <taxon>Alphaproteobacteria</taxon>
        <taxon>Hyphomicrobiales</taxon>
        <taxon>Aurantimonadaceae</taxon>
        <taxon>Aureimonas</taxon>
    </lineage>
</organism>
<feature type="active site" evidence="11">
    <location>
        <position position="174"/>
    </location>
</feature>
<evidence type="ECO:0000256" key="4">
    <source>
        <dbReference type="ARBA" id="ARBA00022490"/>
    </source>
</evidence>
<evidence type="ECO:0000256" key="9">
    <source>
        <dbReference type="ARBA" id="ARBA00023172"/>
    </source>
</evidence>
<feature type="active site" description="O-(3'-phospho-DNA)-tyrosine intermediate" evidence="11">
    <location>
        <position position="310"/>
    </location>
</feature>
<comment type="function">
    <text evidence="11">Site-specific tyrosine recombinase, which acts by catalyzing the cutting and rejoining of the recombining DNA molecules. The XerC-XerD complex is essential to convert dimers of the bacterial chromosome into monomers to permit their segregation at cell division. It also contributes to the segregational stability of plasmids.</text>
</comment>
<dbReference type="InterPro" id="IPR004107">
    <property type="entry name" value="Integrase_SAM-like_N"/>
</dbReference>
<evidence type="ECO:0000313" key="14">
    <source>
        <dbReference type="EMBL" id="GGD32848.1"/>
    </source>
</evidence>
<dbReference type="SUPFAM" id="SSF56349">
    <property type="entry name" value="DNA breaking-rejoining enzymes"/>
    <property type="match status" value="1"/>
</dbReference>
<feature type="domain" description="Tyr recombinase" evidence="12">
    <location>
        <begin position="124"/>
        <end position="323"/>
    </location>
</feature>
<comment type="caution">
    <text evidence="14">The sequence shown here is derived from an EMBL/GenBank/DDBJ whole genome shotgun (WGS) entry which is preliminary data.</text>
</comment>
<dbReference type="GO" id="GO:0007059">
    <property type="term" value="P:chromosome segregation"/>
    <property type="evidence" value="ECO:0007669"/>
    <property type="project" value="UniProtKB-UniRule"/>
</dbReference>
<evidence type="ECO:0000256" key="5">
    <source>
        <dbReference type="ARBA" id="ARBA00022618"/>
    </source>
</evidence>
<evidence type="ECO:0000256" key="11">
    <source>
        <dbReference type="HAMAP-Rule" id="MF_01807"/>
    </source>
</evidence>
<evidence type="ECO:0000259" key="12">
    <source>
        <dbReference type="PROSITE" id="PS51898"/>
    </source>
</evidence>
<dbReference type="PROSITE" id="PS51900">
    <property type="entry name" value="CB"/>
    <property type="match status" value="1"/>
</dbReference>
<dbReference type="InterPro" id="IPR044068">
    <property type="entry name" value="CB"/>
</dbReference>
<dbReference type="AlphaFoldDB" id="A0A916Y699"/>
<protein>
    <recommendedName>
        <fullName evidence="3 11">Tyrosine recombinase XerD</fullName>
    </recommendedName>
</protein>
<evidence type="ECO:0000256" key="6">
    <source>
        <dbReference type="ARBA" id="ARBA00022829"/>
    </source>
</evidence>
<keyword evidence="8 11" id="KW-0238">DNA-binding</keyword>
<dbReference type="NCBIfam" id="NF001399">
    <property type="entry name" value="PRK00283.1"/>
    <property type="match status" value="1"/>
</dbReference>
<proteinExistence type="inferred from homology"/>
<reference evidence="14" key="1">
    <citation type="journal article" date="2014" name="Int. J. Syst. Evol. Microbiol.">
        <title>Complete genome sequence of Corynebacterium casei LMG S-19264T (=DSM 44701T), isolated from a smear-ripened cheese.</title>
        <authorList>
            <consortium name="US DOE Joint Genome Institute (JGI-PGF)"/>
            <person name="Walter F."/>
            <person name="Albersmeier A."/>
            <person name="Kalinowski J."/>
            <person name="Ruckert C."/>
        </authorList>
    </citation>
    <scope>NUCLEOTIDE SEQUENCE</scope>
    <source>
        <strain evidence="14">CGMCC 1.15493</strain>
    </source>
</reference>
<dbReference type="PANTHER" id="PTHR30349:SF90">
    <property type="entry name" value="TYROSINE RECOMBINASE XERD"/>
    <property type="match status" value="1"/>
</dbReference>
<evidence type="ECO:0000256" key="2">
    <source>
        <dbReference type="ARBA" id="ARBA00010450"/>
    </source>
</evidence>
<dbReference type="InterPro" id="IPR013762">
    <property type="entry name" value="Integrase-like_cat_sf"/>
</dbReference>
<gene>
    <name evidence="11 14" type="primary">xerD</name>
    <name evidence="14" type="ORF">GCM10011335_39780</name>
</gene>
<evidence type="ECO:0000256" key="1">
    <source>
        <dbReference type="ARBA" id="ARBA00004496"/>
    </source>
</evidence>
<dbReference type="GO" id="GO:0009037">
    <property type="term" value="F:tyrosine-based site-specific recombinase activity"/>
    <property type="evidence" value="ECO:0007669"/>
    <property type="project" value="UniProtKB-UniRule"/>
</dbReference>
<keyword evidence="9 11" id="KW-0233">DNA recombination</keyword>
<dbReference type="Pfam" id="PF00589">
    <property type="entry name" value="Phage_integrase"/>
    <property type="match status" value="1"/>
</dbReference>
<comment type="subunit">
    <text evidence="11">Forms a cyclic heterotetrameric complex composed of two molecules of XerC and two molecules of XerD.</text>
</comment>
<feature type="domain" description="Core-binding (CB)" evidence="13">
    <location>
        <begin position="18"/>
        <end position="103"/>
    </location>
</feature>
<keyword evidence="4 11" id="KW-0963">Cytoplasm</keyword>
<keyword evidence="7 11" id="KW-0229">DNA integration</keyword>
<evidence type="ECO:0000256" key="10">
    <source>
        <dbReference type="ARBA" id="ARBA00023306"/>
    </source>
</evidence>
<feature type="active site" evidence="11">
    <location>
        <position position="198"/>
    </location>
</feature>
<evidence type="ECO:0000259" key="13">
    <source>
        <dbReference type="PROSITE" id="PS51900"/>
    </source>
</evidence>
<dbReference type="InterPro" id="IPR011010">
    <property type="entry name" value="DNA_brk_join_enz"/>
</dbReference>
<dbReference type="InterPro" id="IPR002104">
    <property type="entry name" value="Integrase_catalytic"/>
</dbReference>
<keyword evidence="10 11" id="KW-0131">Cell cycle</keyword>
<dbReference type="GO" id="GO:0051301">
    <property type="term" value="P:cell division"/>
    <property type="evidence" value="ECO:0007669"/>
    <property type="project" value="UniProtKB-KW"/>
</dbReference>
<dbReference type="EMBL" id="BMJJ01000010">
    <property type="protein sequence ID" value="GGD32848.1"/>
    <property type="molecule type" value="Genomic_DNA"/>
</dbReference>
<evidence type="ECO:0000256" key="7">
    <source>
        <dbReference type="ARBA" id="ARBA00022908"/>
    </source>
</evidence>
<dbReference type="InterPro" id="IPR010998">
    <property type="entry name" value="Integrase_recombinase_N"/>
</dbReference>
<dbReference type="Gene3D" id="1.10.443.10">
    <property type="entry name" value="Intergrase catalytic core"/>
    <property type="match status" value="1"/>
</dbReference>
<dbReference type="InterPro" id="IPR023009">
    <property type="entry name" value="Tyrosine_recombinase_XerC/XerD"/>
</dbReference>
<dbReference type="HAMAP" id="MF_01807">
    <property type="entry name" value="Recomb_XerD"/>
    <property type="match status" value="1"/>
</dbReference>
<dbReference type="RefSeq" id="WP_188854036.1">
    <property type="nucleotide sequence ID" value="NZ_BMJJ01000010.1"/>
</dbReference>
<feature type="active site" evidence="11">
    <location>
        <position position="301"/>
    </location>
</feature>
<dbReference type="CDD" id="cd00798">
    <property type="entry name" value="INT_XerDC_C"/>
    <property type="match status" value="1"/>
</dbReference>
<dbReference type="GO" id="GO:0005737">
    <property type="term" value="C:cytoplasm"/>
    <property type="evidence" value="ECO:0007669"/>
    <property type="project" value="UniProtKB-SubCell"/>
</dbReference>
<comment type="subcellular location">
    <subcellularLocation>
        <location evidence="1 11">Cytoplasm</location>
    </subcellularLocation>
</comment>
<dbReference type="Proteomes" id="UP000613160">
    <property type="component" value="Unassembled WGS sequence"/>
</dbReference>
<dbReference type="PANTHER" id="PTHR30349">
    <property type="entry name" value="PHAGE INTEGRASE-RELATED"/>
    <property type="match status" value="1"/>
</dbReference>
<evidence type="ECO:0000313" key="15">
    <source>
        <dbReference type="Proteomes" id="UP000613160"/>
    </source>
</evidence>
<dbReference type="PROSITE" id="PS51898">
    <property type="entry name" value="TYR_RECOMBINASE"/>
    <property type="match status" value="1"/>
</dbReference>
<dbReference type="InterPro" id="IPR050090">
    <property type="entry name" value="Tyrosine_recombinase_XerCD"/>
</dbReference>
<name>A0A916Y699_9HYPH</name>
<dbReference type="HAMAP" id="MF_01808">
    <property type="entry name" value="Recomb_XerC_XerD"/>
    <property type="match status" value="1"/>
</dbReference>
<comment type="similarity">
    <text evidence="2 11">Belongs to the 'phage' integrase family. XerD subfamily.</text>
</comment>
<dbReference type="Pfam" id="PF02899">
    <property type="entry name" value="Phage_int_SAM_1"/>
    <property type="match status" value="1"/>
</dbReference>
<keyword evidence="6 11" id="KW-0159">Chromosome partition</keyword>
<keyword evidence="15" id="KW-1185">Reference proteome</keyword>
<sequence>MTVGDDDDGARDARRPANRDAVDIETFIEMMAVERGAAENTLSAYRRDLDDSSDFLGARGTSLSAASSDDIRAFVSDLSARGFAASSQSRRMSSLRQFYRFLYAEGLRGDDPTGPIETARKARPLPKIMSEDEVDRLIDAAAASADDPALSGPALARARRLHALVELLYATGLRVSELVSLPRSVLRPANRLVIVRGKGDKERMVPIGERARDALEGFGQALAALKVPGQPSAAEQPWLFPALSESGHLTRQAFARDLKALAARAGIPAARVSPHVLRHAFASHLLQNGADLRAVQELLGHADISTTQIYTHVLEERLIRLVTDHHPLSEASGD</sequence>
<keyword evidence="5 11" id="KW-0132">Cell division</keyword>
<feature type="active site" evidence="11">
    <location>
        <position position="275"/>
    </location>
</feature>
<dbReference type="Gene3D" id="1.10.150.130">
    <property type="match status" value="1"/>
</dbReference>
<dbReference type="GO" id="GO:0006313">
    <property type="term" value="P:DNA transposition"/>
    <property type="evidence" value="ECO:0007669"/>
    <property type="project" value="UniProtKB-UniRule"/>
</dbReference>
<feature type="active site" evidence="11">
    <location>
        <position position="278"/>
    </location>
</feature>
<dbReference type="GO" id="GO:0003677">
    <property type="term" value="F:DNA binding"/>
    <property type="evidence" value="ECO:0007669"/>
    <property type="project" value="UniProtKB-UniRule"/>
</dbReference>
<evidence type="ECO:0000256" key="8">
    <source>
        <dbReference type="ARBA" id="ARBA00023125"/>
    </source>
</evidence>
<dbReference type="InterPro" id="IPR011932">
    <property type="entry name" value="Recomb_XerD"/>
</dbReference>